<keyword evidence="4 6" id="KW-0862">Zinc</keyword>
<dbReference type="Gene3D" id="3.20.20.330">
    <property type="entry name" value="Homocysteine-binding-like domain"/>
    <property type="match status" value="1"/>
</dbReference>
<evidence type="ECO:0000256" key="7">
    <source>
        <dbReference type="SAM" id="MobiDB-lite"/>
    </source>
</evidence>
<sequence>MTWTGWGASPISSQWSSGQRDGFAAKKSGFNSSSDRRAMCACRKAVLLDGGFSTQLETNVGGEQVDGHPLWSARFLASHPDAVMQTHLDFLRAGAEVIITNTYQASIDGFKQYLDLPREESLRLMARAVEVAKEAVETYMRENPACKVRPLIAGSVGPYGASLHDGSEYTGEYAATVSRETLAQWHRPRIEALVAAGVDLLALETIPSQKEAEVLVELIKEFPRVQAWISFSAKEPVEEREQSSSEGSTENYHQISYGERLKDVAHECWSRNSHQLVAIGVNCLNPKYVTSLLSDVNEEGRPHIPLIVYPNSGEVYSPKTGWTDPDNVPSVDSYVEEWLSLGVEYVGGCCRTNAKDIARMRAHVDRWLKDGTFTGPQGIVSTNSSCNTSSVGCH</sequence>
<gene>
    <name evidence="9" type="ORF">KUF71_010237</name>
</gene>
<dbReference type="EMBL" id="JAHWGI010001031">
    <property type="protein sequence ID" value="KAK3921022.1"/>
    <property type="molecule type" value="Genomic_DNA"/>
</dbReference>
<reference evidence="9" key="1">
    <citation type="submission" date="2021-07" db="EMBL/GenBank/DDBJ databases">
        <authorList>
            <person name="Catto M.A."/>
            <person name="Jacobson A."/>
            <person name="Kennedy G."/>
            <person name="Labadie P."/>
            <person name="Hunt B.G."/>
            <person name="Srinivasan R."/>
        </authorList>
    </citation>
    <scope>NUCLEOTIDE SEQUENCE</scope>
    <source>
        <strain evidence="9">PL_HMW_Pooled</strain>
        <tissue evidence="9">Head</tissue>
    </source>
</reference>
<feature type="compositionally biased region" description="Polar residues" evidence="7">
    <location>
        <begin position="10"/>
        <end position="19"/>
    </location>
</feature>
<feature type="binding site" evidence="6">
    <location>
        <position position="350"/>
    </location>
    <ligand>
        <name>Zn(2+)</name>
        <dbReference type="ChEBI" id="CHEBI:29105"/>
    </ligand>
</feature>
<dbReference type="FunFam" id="3.20.20.330:FF:000002">
    <property type="entry name" value="Homocysteine S-methyltransferase"/>
    <property type="match status" value="1"/>
</dbReference>
<evidence type="ECO:0000259" key="8">
    <source>
        <dbReference type="PROSITE" id="PS50970"/>
    </source>
</evidence>
<evidence type="ECO:0000256" key="1">
    <source>
        <dbReference type="ARBA" id="ARBA00022603"/>
    </source>
</evidence>
<comment type="cofactor">
    <cofactor evidence="6">
        <name>Zn(2+)</name>
        <dbReference type="ChEBI" id="CHEBI:29105"/>
    </cofactor>
</comment>
<dbReference type="GO" id="GO:0046872">
    <property type="term" value="F:metal ion binding"/>
    <property type="evidence" value="ECO:0007669"/>
    <property type="project" value="UniProtKB-KW"/>
</dbReference>
<feature type="binding site" evidence="6">
    <location>
        <position position="349"/>
    </location>
    <ligand>
        <name>Zn(2+)</name>
        <dbReference type="ChEBI" id="CHEBI:29105"/>
    </ligand>
</feature>
<evidence type="ECO:0000256" key="5">
    <source>
        <dbReference type="ARBA" id="ARBA00034478"/>
    </source>
</evidence>
<feature type="binding site" evidence="6">
    <location>
        <position position="283"/>
    </location>
    <ligand>
        <name>Zn(2+)</name>
        <dbReference type="ChEBI" id="CHEBI:29105"/>
    </ligand>
</feature>
<accession>A0AAE1LK42</accession>
<dbReference type="GO" id="GO:0009086">
    <property type="term" value="P:methionine biosynthetic process"/>
    <property type="evidence" value="ECO:0007669"/>
    <property type="project" value="TreeGrafter"/>
</dbReference>
<evidence type="ECO:0000256" key="4">
    <source>
        <dbReference type="ARBA" id="ARBA00022833"/>
    </source>
</evidence>
<organism evidence="9 10">
    <name type="scientific">Frankliniella fusca</name>
    <dbReference type="NCBI Taxonomy" id="407009"/>
    <lineage>
        <taxon>Eukaryota</taxon>
        <taxon>Metazoa</taxon>
        <taxon>Ecdysozoa</taxon>
        <taxon>Arthropoda</taxon>
        <taxon>Hexapoda</taxon>
        <taxon>Insecta</taxon>
        <taxon>Pterygota</taxon>
        <taxon>Neoptera</taxon>
        <taxon>Paraneoptera</taxon>
        <taxon>Thysanoptera</taxon>
        <taxon>Terebrantia</taxon>
        <taxon>Thripoidea</taxon>
        <taxon>Thripidae</taxon>
        <taxon>Frankliniella</taxon>
    </lineage>
</organism>
<dbReference type="InterPro" id="IPR003726">
    <property type="entry name" value="HCY_dom"/>
</dbReference>
<evidence type="ECO:0000256" key="6">
    <source>
        <dbReference type="PROSITE-ProRule" id="PRU00333"/>
    </source>
</evidence>
<keyword evidence="10" id="KW-1185">Reference proteome</keyword>
<dbReference type="InterPro" id="IPR036589">
    <property type="entry name" value="HCY_dom_sf"/>
</dbReference>
<evidence type="ECO:0000313" key="10">
    <source>
        <dbReference type="Proteomes" id="UP001219518"/>
    </source>
</evidence>
<feature type="region of interest" description="Disordered" evidence="7">
    <location>
        <begin position="1"/>
        <end position="22"/>
    </location>
</feature>
<comment type="caution">
    <text evidence="9">The sequence shown here is derived from an EMBL/GenBank/DDBJ whole genome shotgun (WGS) entry which is preliminary data.</text>
</comment>
<dbReference type="PROSITE" id="PS50970">
    <property type="entry name" value="HCY"/>
    <property type="match status" value="1"/>
</dbReference>
<reference evidence="9" key="2">
    <citation type="journal article" date="2023" name="BMC Genomics">
        <title>Pest status, molecular evolution, and epigenetic factors derived from the genome assembly of Frankliniella fusca, a thysanopteran phytovirus vector.</title>
        <authorList>
            <person name="Catto M.A."/>
            <person name="Labadie P.E."/>
            <person name="Jacobson A.L."/>
            <person name="Kennedy G.G."/>
            <person name="Srinivasan R."/>
            <person name="Hunt B.G."/>
        </authorList>
    </citation>
    <scope>NUCLEOTIDE SEQUENCE</scope>
    <source>
        <strain evidence="9">PL_HMW_Pooled</strain>
    </source>
</reference>
<proteinExistence type="predicted"/>
<comment type="pathway">
    <text evidence="5">Amino-acid biosynthesis; L-methionine biosynthesis via de novo pathway.</text>
</comment>
<dbReference type="PANTHER" id="PTHR46015">
    <property type="entry name" value="ZGC:172121"/>
    <property type="match status" value="1"/>
</dbReference>
<dbReference type="GO" id="GO:0033528">
    <property type="term" value="P:S-methylmethionine cycle"/>
    <property type="evidence" value="ECO:0007669"/>
    <property type="project" value="TreeGrafter"/>
</dbReference>
<keyword evidence="1 6" id="KW-0489">Methyltransferase</keyword>
<dbReference type="InterPro" id="IPR051486">
    <property type="entry name" value="Hcy_S-methyltransferase"/>
</dbReference>
<dbReference type="GO" id="GO:0032259">
    <property type="term" value="P:methylation"/>
    <property type="evidence" value="ECO:0007669"/>
    <property type="project" value="UniProtKB-KW"/>
</dbReference>
<name>A0AAE1LK42_9NEOP</name>
<dbReference type="SUPFAM" id="SSF82282">
    <property type="entry name" value="Homocysteine S-methyltransferase"/>
    <property type="match status" value="1"/>
</dbReference>
<dbReference type="GO" id="GO:0008898">
    <property type="term" value="F:S-adenosylmethionine-homocysteine S-methyltransferase activity"/>
    <property type="evidence" value="ECO:0007669"/>
    <property type="project" value="TreeGrafter"/>
</dbReference>
<dbReference type="PANTHER" id="PTHR46015:SF1">
    <property type="entry name" value="HOMOCYSTEINE S-METHYLTRANSFERASE-LIKE ISOFORM 1"/>
    <property type="match status" value="1"/>
</dbReference>
<keyword evidence="2 6" id="KW-0808">Transferase</keyword>
<dbReference type="AlphaFoldDB" id="A0AAE1LK42"/>
<feature type="domain" description="Hcy-binding" evidence="8">
    <location>
        <begin position="34"/>
        <end position="364"/>
    </location>
</feature>
<evidence type="ECO:0000256" key="3">
    <source>
        <dbReference type="ARBA" id="ARBA00022723"/>
    </source>
</evidence>
<keyword evidence="3 6" id="KW-0479">Metal-binding</keyword>
<evidence type="ECO:0000256" key="2">
    <source>
        <dbReference type="ARBA" id="ARBA00022679"/>
    </source>
</evidence>
<dbReference type="Pfam" id="PF02574">
    <property type="entry name" value="S-methyl_trans"/>
    <property type="match status" value="1"/>
</dbReference>
<protein>
    <submittedName>
        <fullName evidence="9">Homocysteine S-methyltransferase</fullName>
    </submittedName>
</protein>
<dbReference type="NCBIfam" id="NF007020">
    <property type="entry name" value="PRK09485.1"/>
    <property type="match status" value="1"/>
</dbReference>
<dbReference type="Proteomes" id="UP001219518">
    <property type="component" value="Unassembled WGS sequence"/>
</dbReference>
<evidence type="ECO:0000313" key="9">
    <source>
        <dbReference type="EMBL" id="KAK3921022.1"/>
    </source>
</evidence>